<dbReference type="Pfam" id="PF04326">
    <property type="entry name" value="SLFN_AlbA_2"/>
    <property type="match status" value="1"/>
</dbReference>
<gene>
    <name evidence="2" type="ORF">SAMN04487988_11556</name>
</gene>
<dbReference type="GO" id="GO:0003677">
    <property type="term" value="F:DNA binding"/>
    <property type="evidence" value="ECO:0007669"/>
    <property type="project" value="UniProtKB-KW"/>
</dbReference>
<feature type="domain" description="Schlafen AlbA-2" evidence="1">
    <location>
        <begin position="1107"/>
        <end position="1239"/>
    </location>
</feature>
<dbReference type="Proteomes" id="UP000199642">
    <property type="component" value="Unassembled WGS sequence"/>
</dbReference>
<evidence type="ECO:0000259" key="1">
    <source>
        <dbReference type="Pfam" id="PF04326"/>
    </source>
</evidence>
<keyword evidence="2" id="KW-0238">DNA-binding</keyword>
<keyword evidence="3" id="KW-1185">Reference proteome</keyword>
<evidence type="ECO:0000313" key="3">
    <source>
        <dbReference type="Proteomes" id="UP000199642"/>
    </source>
</evidence>
<accession>A0A1I2X2I8</accession>
<organism evidence="2 3">
    <name type="scientific">Algoriphagus hitonicola</name>
    <dbReference type="NCBI Taxonomy" id="435880"/>
    <lineage>
        <taxon>Bacteria</taxon>
        <taxon>Pseudomonadati</taxon>
        <taxon>Bacteroidota</taxon>
        <taxon>Cytophagia</taxon>
        <taxon>Cytophagales</taxon>
        <taxon>Cyclobacteriaceae</taxon>
        <taxon>Algoriphagus</taxon>
    </lineage>
</organism>
<dbReference type="RefSeq" id="WP_092793880.1">
    <property type="nucleotide sequence ID" value="NZ_FOPC01000015.1"/>
</dbReference>
<dbReference type="InterPro" id="IPR038461">
    <property type="entry name" value="Schlafen_AlbA_2_dom_sf"/>
</dbReference>
<dbReference type="EMBL" id="FOPC01000015">
    <property type="protein sequence ID" value="SFH06916.1"/>
    <property type="molecule type" value="Genomic_DNA"/>
</dbReference>
<sequence length="1261" mass="146487">MKNPESIISSNLEFLDRQKIISANQHRLFTIDSIRDTFILVKDRELGETFPYRISELNVGDPIILKINRVIPGRVEMEDSVLNFMQNREVNHFKILRNEYPYLHLQKADSSFSFLCRTDQPVHKNKKKLDLRVNGFDLVRNVPLIEESNFLSSHSDPLLSTFDFEKKTRVKVKDQIHSEESIQLLISHEDKEFFVKGYTHQVNDNSIEELDLVLRLENGKLTLNQDRNSLVKSRYQKETLDSFKFLRCEYSPEKEKEVLFFEDDFGYVHSILAPDFLNQDQINEFEKGKFYNLWIKDIAENGFMVLFINHFRTNKNSFISPERLFTELGIPEYLEEEFPKIEAEFTTNPYFNNPLYKNPFDSLKKKENLWILSFGNCLDVFVDNLVFLGRPKEAIKILDLLIKIEHWLLGANDFLESFKTENRQNIIDKANEQIDLGKDKLKILEKINDGNPTAIIEELIRIAESADQPSIRDLQKIQFKFFALPTDQVSGTKDLLLLMVRLVQKVPNDIHFHFSLCKTLEKHIIHFRNQLNLTGRERFWEKDQLHQLKEKLFISIQLLALQINLDSNSSNQELQVHRSARICRFVALIYWDKDLGFEWINRSVKIITGEHILKIPIEKIESLPENLDWLSAIINRMKNLSSPRLYYKNGGVILKENQNWRVLGPAYQAQITFEPNYPTHQIGSYFDGLIEVHTLGKPKFSFNDSSSASQLGEHWKAYYQDNATDASFKFLKKGELITVEFQSILSTNPNLGFVKILDPGTFTQGGIHILQVSSVHIKGLNGILSPGDRFKARFIKSVDKKARISLKEDLVLLMKDKSEQITQTIFKVLMTNGTIAFGITKEGLYASYLFENAATEPQESHFHYFYPEADQSHKYEYVHGTLGQEVDTFFDEKKVLRKFIEKNLLISPKTELPHKEDSIVYNYVQEIIWSCETILNFPKISDSTKLAYIYLAKLLSSLLKNSKSFYLDEMAKYFTFLMKIKEEGILSAVEDIKPISEETIRNFPKVQKIQKIYDAVSFYPKAESSEGFLDKIKNSSSSDESDMIEFLMGMWILQKQNAINQRLIQRIFHSKLSILDTDTSSQLIEDELQISERQSITKVTPLNLGKENKNQEFKSSIIYDPESSSPNPEIQEFNILKTIAGFLNASGGDLYIGVNDQGDIIGLAKDYKFFGEKTNADSYERHLRKLIIRDFNKDISSQIEIQIIESEKVEYAKIQIPAYHVPVSLKNRFFQRQGNETREIVGQDLILFMERKFKSTNQPSD</sequence>
<protein>
    <submittedName>
        <fullName evidence="2">Putative DNA-binding domain-containing protein</fullName>
    </submittedName>
</protein>
<dbReference type="InterPro" id="IPR007421">
    <property type="entry name" value="Schlafen_AlbA_2_dom"/>
</dbReference>
<dbReference type="STRING" id="435880.SAMN04487988_11556"/>
<evidence type="ECO:0000313" key="2">
    <source>
        <dbReference type="EMBL" id="SFH06916.1"/>
    </source>
</evidence>
<name>A0A1I2X2I8_9BACT</name>
<proteinExistence type="predicted"/>
<dbReference type="Gene3D" id="3.30.950.30">
    <property type="entry name" value="Schlafen, AAA domain"/>
    <property type="match status" value="1"/>
</dbReference>
<dbReference type="OrthoDB" id="9807907at2"/>
<reference evidence="3" key="1">
    <citation type="submission" date="2016-10" db="EMBL/GenBank/DDBJ databases">
        <authorList>
            <person name="Varghese N."/>
            <person name="Submissions S."/>
        </authorList>
    </citation>
    <scope>NUCLEOTIDE SEQUENCE [LARGE SCALE GENOMIC DNA]</scope>
    <source>
        <strain evidence="3">DSM 19315</strain>
    </source>
</reference>
<dbReference type="AlphaFoldDB" id="A0A1I2X2I8"/>